<evidence type="ECO:0000256" key="11">
    <source>
        <dbReference type="SAM" id="MobiDB-lite"/>
    </source>
</evidence>
<reference evidence="12" key="1">
    <citation type="submission" date="2017-02" db="EMBL/GenBank/DDBJ databases">
        <title>Isolation and characterization of an EjSWEET15 gene in loquat.</title>
        <authorList>
            <person name="Chen D."/>
            <person name="Tang H."/>
        </authorList>
    </citation>
    <scope>NUCLEOTIDE SEQUENCE</scope>
</reference>
<comment type="function">
    <text evidence="10">Mediates both low-affinity uptake and efflux of sugar across the membrane.</text>
</comment>
<dbReference type="AlphaFoldDB" id="A0A223Q042"/>
<feature type="transmembrane region" description="Helical" evidence="10">
    <location>
        <begin position="171"/>
        <end position="189"/>
    </location>
</feature>
<dbReference type="InterPro" id="IPR047664">
    <property type="entry name" value="SWEET"/>
</dbReference>
<keyword evidence="6 10" id="KW-0812">Transmembrane</keyword>
<feature type="transmembrane region" description="Helical" evidence="10">
    <location>
        <begin position="72"/>
        <end position="95"/>
    </location>
</feature>
<evidence type="ECO:0000256" key="1">
    <source>
        <dbReference type="ARBA" id="ARBA00004651"/>
    </source>
</evidence>
<keyword evidence="8 10" id="KW-1133">Transmembrane helix</keyword>
<dbReference type="EMBL" id="KY563663">
    <property type="protein sequence ID" value="ASU50954.1"/>
    <property type="molecule type" value="mRNA"/>
</dbReference>
<evidence type="ECO:0000256" key="6">
    <source>
        <dbReference type="ARBA" id="ARBA00022692"/>
    </source>
</evidence>
<feature type="transmembrane region" description="Helical" evidence="10">
    <location>
        <begin position="195"/>
        <end position="215"/>
    </location>
</feature>
<dbReference type="FunFam" id="1.20.1280.290:FF:000003">
    <property type="entry name" value="Bidirectional sugar transporter SWEET"/>
    <property type="match status" value="1"/>
</dbReference>
<keyword evidence="4" id="KW-1003">Cell membrane</keyword>
<evidence type="ECO:0000256" key="4">
    <source>
        <dbReference type="ARBA" id="ARBA00022475"/>
    </source>
</evidence>
<comment type="similarity">
    <text evidence="2 10">Belongs to the SWEET sugar transporter family.</text>
</comment>
<evidence type="ECO:0000256" key="5">
    <source>
        <dbReference type="ARBA" id="ARBA00022597"/>
    </source>
</evidence>
<dbReference type="GO" id="GO:0051119">
    <property type="term" value="F:sugar transmembrane transporter activity"/>
    <property type="evidence" value="ECO:0007669"/>
    <property type="project" value="InterPro"/>
</dbReference>
<accession>A0A223Q042</accession>
<evidence type="ECO:0000256" key="9">
    <source>
        <dbReference type="ARBA" id="ARBA00023136"/>
    </source>
</evidence>
<dbReference type="SMR" id="A0A223Q042"/>
<evidence type="ECO:0000313" key="12">
    <source>
        <dbReference type="EMBL" id="ASU50954.1"/>
    </source>
</evidence>
<dbReference type="GO" id="GO:0008515">
    <property type="term" value="F:sucrose transmembrane transporter activity"/>
    <property type="evidence" value="ECO:0007669"/>
    <property type="project" value="UniProtKB-ARBA"/>
</dbReference>
<feature type="transmembrane region" description="Helical" evidence="10">
    <location>
        <begin position="107"/>
        <end position="126"/>
    </location>
</feature>
<gene>
    <name evidence="12" type="primary">SWEET15</name>
</gene>
<dbReference type="GO" id="GO:0005886">
    <property type="term" value="C:plasma membrane"/>
    <property type="evidence" value="ECO:0007669"/>
    <property type="project" value="UniProtKB-SubCell"/>
</dbReference>
<keyword evidence="9 10" id="KW-0472">Membrane</keyword>
<protein>
    <recommendedName>
        <fullName evidence="10">Bidirectional sugar transporter SWEET</fullName>
    </recommendedName>
</protein>
<dbReference type="Gene3D" id="1.20.1280.290">
    <property type="match status" value="2"/>
</dbReference>
<organism evidence="12">
    <name type="scientific">Eriobotrya japonica</name>
    <dbReference type="NCBI Taxonomy" id="32224"/>
    <lineage>
        <taxon>Eukaryota</taxon>
        <taxon>Viridiplantae</taxon>
        <taxon>Streptophyta</taxon>
        <taxon>Embryophyta</taxon>
        <taxon>Tracheophyta</taxon>
        <taxon>Spermatophyta</taxon>
        <taxon>Magnoliopsida</taxon>
        <taxon>eudicotyledons</taxon>
        <taxon>Gunneridae</taxon>
        <taxon>Pentapetalae</taxon>
        <taxon>rosids</taxon>
        <taxon>fabids</taxon>
        <taxon>Rosales</taxon>
        <taxon>Rosaceae</taxon>
        <taxon>Amygdaloideae</taxon>
        <taxon>Maleae</taxon>
        <taxon>Eriobotrya</taxon>
    </lineage>
</organism>
<evidence type="ECO:0000256" key="7">
    <source>
        <dbReference type="ARBA" id="ARBA00022737"/>
    </source>
</evidence>
<evidence type="ECO:0000256" key="2">
    <source>
        <dbReference type="ARBA" id="ARBA00007809"/>
    </source>
</evidence>
<feature type="compositionally biased region" description="Basic and acidic residues" evidence="11">
    <location>
        <begin position="277"/>
        <end position="290"/>
    </location>
</feature>
<feature type="transmembrane region" description="Helical" evidence="10">
    <location>
        <begin position="49"/>
        <end position="66"/>
    </location>
</feature>
<evidence type="ECO:0000256" key="10">
    <source>
        <dbReference type="RuleBase" id="RU910715"/>
    </source>
</evidence>
<keyword evidence="5 10" id="KW-0762">Sugar transport</keyword>
<feature type="transmembrane region" description="Helical" evidence="10">
    <location>
        <begin position="12"/>
        <end position="37"/>
    </location>
</feature>
<evidence type="ECO:0000256" key="8">
    <source>
        <dbReference type="ARBA" id="ARBA00022989"/>
    </source>
</evidence>
<feature type="compositionally biased region" description="Polar residues" evidence="11">
    <location>
        <begin position="294"/>
        <end position="305"/>
    </location>
</feature>
<dbReference type="InterPro" id="IPR004316">
    <property type="entry name" value="SWEET_rpt"/>
</dbReference>
<keyword evidence="7" id="KW-0677">Repeat</keyword>
<sequence>MATVADGHHPFAFTFGILGNLVSTMVYLAPVPTFYRIYRKKSTEGFHSVPYLVAMFSSMLWLYYATLKKNAMLLITINSFGSFAEMIYIVIFVVYAPKDARKLTVKLFGIMNVGLFTSIIVVSHFLVSRAYRVPVLGWINVAISTSVFAAPLSIVAQVIRTRSVEFMPFRLSFFLTLSAVMWFAYGLFLKDICVAIPNVLGFVLGLLQMLLYAMYRNRKQVIIEDHEKKLPAATPDHVKNLVIIATLAASEVHPVEAQPNNRNDDGDVNNNAAITEANEHEQTDDHRHVENASVEIQPNETPSAV</sequence>
<evidence type="ECO:0000256" key="3">
    <source>
        <dbReference type="ARBA" id="ARBA00022448"/>
    </source>
</evidence>
<feature type="region of interest" description="Disordered" evidence="11">
    <location>
        <begin position="275"/>
        <end position="305"/>
    </location>
</feature>
<dbReference type="FunFam" id="1.20.1280.290:FF:000001">
    <property type="entry name" value="Bidirectional sugar transporter SWEET"/>
    <property type="match status" value="1"/>
</dbReference>
<keyword evidence="3 10" id="KW-0813">Transport</keyword>
<dbReference type="PANTHER" id="PTHR10791">
    <property type="entry name" value="RAG1-ACTIVATING PROTEIN 1"/>
    <property type="match status" value="1"/>
</dbReference>
<dbReference type="Pfam" id="PF03083">
    <property type="entry name" value="MtN3_slv"/>
    <property type="match status" value="2"/>
</dbReference>
<dbReference type="PANTHER" id="PTHR10791:SF222">
    <property type="entry name" value="BIDIRECTIONAL SUGAR TRANSPORTER SWEET15"/>
    <property type="match status" value="1"/>
</dbReference>
<feature type="transmembrane region" description="Helical" evidence="10">
    <location>
        <begin position="138"/>
        <end position="159"/>
    </location>
</feature>
<name>A0A223Q042_9ROSA</name>
<comment type="subcellular location">
    <subcellularLocation>
        <location evidence="1 10">Cell membrane</location>
        <topology evidence="1 10">Multi-pass membrane protein</topology>
    </subcellularLocation>
</comment>
<proteinExistence type="evidence at transcript level"/>